<feature type="domain" description="Non-reducing end beta-L-arabinofuranosidase-like GH127 middle" evidence="2">
    <location>
        <begin position="443"/>
        <end position="538"/>
    </location>
</feature>
<dbReference type="InterPro" id="IPR049046">
    <property type="entry name" value="Beta-AFase-like_GH127_middle"/>
</dbReference>
<feature type="domain" description="Non-reducing end beta-L-arabinofuranosidase-like GH127 catalytic" evidence="1">
    <location>
        <begin position="54"/>
        <end position="429"/>
    </location>
</feature>
<dbReference type="AlphaFoldDB" id="A0AAU7DJL1"/>
<protein>
    <submittedName>
        <fullName evidence="3">Glycoside hydrolase family 127 protein</fullName>
    </submittedName>
</protein>
<dbReference type="InterPro" id="IPR006311">
    <property type="entry name" value="TAT_signal"/>
</dbReference>
<evidence type="ECO:0000313" key="3">
    <source>
        <dbReference type="EMBL" id="XBH17270.1"/>
    </source>
</evidence>
<dbReference type="PANTHER" id="PTHR31151:SF0">
    <property type="entry name" value="PROLINE-TRNA LIGASE (DUF1680)"/>
    <property type="match status" value="1"/>
</dbReference>
<dbReference type="Pfam" id="PF20736">
    <property type="entry name" value="Glyco_hydro127M"/>
    <property type="match status" value="1"/>
</dbReference>
<sequence length="621" mass="69996">MSRRLKTDTSRRQFIQTGSMAVTAFAAARINMRTAWGSDLPVSSALAEFSYGDVSIASEAHESQLMNTHSVLMALSEDSLLKPFRQMSGMAAPGEDLGGWYTYDPDYDYRSSFDTGFAPGCTFGQWVSALARMYAITGEAETREKVLRLNRLYAETISADFYVKNRFPAYTYDKLLLGLIDSHTYVKDPQALAILEHTTDTALPHLPGHAVEHGHPWRADKDPHDDSWTWDESYTMPENLFLASQRGAGRRYYDLGLQYLDDGPWFDPLSRNENVLNGRHAYSHVNSLSSAMMAYLVAGSEKHLRAARNAFAMLEEQSFATGGWGPDETLRAPGSNDVYDSLTNTHHSFETPCGSYAHFKLARYLLRVTRDSLYGDSMERMMYNTVLGALPLEENGKNFYYADYNFNGKRVYKEARWACCSGTLPQVAADYRINSYFRGPRAVYVNLYVPSTLRWNENGATLSLNQEGEYPYEERIVFTMTSSQPTELTMHFRIPSWAQGAEVFVNGTRQKGLAQPGSFAAIHKEWKSGDRVELEFPLRMRLESIDAKHADTVALLRGPLVLMAVKADQSSPLPKVTREQLLAARRVNEREWQAGAANGPVTMLPFTWMGSRPYTTYLKLG</sequence>
<dbReference type="SUPFAM" id="SSF48208">
    <property type="entry name" value="Six-hairpin glycosidases"/>
    <property type="match status" value="1"/>
</dbReference>
<evidence type="ECO:0000259" key="1">
    <source>
        <dbReference type="Pfam" id="PF07944"/>
    </source>
</evidence>
<evidence type="ECO:0000259" key="2">
    <source>
        <dbReference type="Pfam" id="PF20736"/>
    </source>
</evidence>
<proteinExistence type="predicted"/>
<dbReference type="RefSeq" id="WP_348262501.1">
    <property type="nucleotide sequence ID" value="NZ_CP121196.1"/>
</dbReference>
<reference evidence="3" key="1">
    <citation type="submission" date="2023-03" db="EMBL/GenBank/DDBJ databases">
        <title>Edaphobacter sp.</title>
        <authorList>
            <person name="Huber K.J."/>
            <person name="Papendorf J."/>
            <person name="Pilke C."/>
            <person name="Bunk B."/>
            <person name="Sproeer C."/>
            <person name="Pester M."/>
        </authorList>
    </citation>
    <scope>NUCLEOTIDE SEQUENCE</scope>
    <source>
        <strain evidence="3">DSM 110680</strain>
    </source>
</reference>
<dbReference type="InterPro" id="IPR012878">
    <property type="entry name" value="Beta-AFase-like_GH127_cat"/>
</dbReference>
<dbReference type="PANTHER" id="PTHR31151">
    <property type="entry name" value="PROLINE-TRNA LIGASE (DUF1680)"/>
    <property type="match status" value="1"/>
</dbReference>
<accession>A0AAU7DJL1</accession>
<organism evidence="3">
    <name type="scientific">Telmatobacter sp. DSM 110680</name>
    <dbReference type="NCBI Taxonomy" id="3036704"/>
    <lineage>
        <taxon>Bacteria</taxon>
        <taxon>Pseudomonadati</taxon>
        <taxon>Acidobacteriota</taxon>
        <taxon>Terriglobia</taxon>
        <taxon>Terriglobales</taxon>
        <taxon>Acidobacteriaceae</taxon>
        <taxon>Telmatobacter</taxon>
    </lineage>
</organism>
<dbReference type="Pfam" id="PF07944">
    <property type="entry name" value="Beta-AFase-like_GH127_cat"/>
    <property type="match status" value="1"/>
</dbReference>
<dbReference type="PROSITE" id="PS51318">
    <property type="entry name" value="TAT"/>
    <property type="match status" value="1"/>
</dbReference>
<name>A0AAU7DJL1_9BACT</name>
<dbReference type="GO" id="GO:0016787">
    <property type="term" value="F:hydrolase activity"/>
    <property type="evidence" value="ECO:0007669"/>
    <property type="project" value="UniProtKB-KW"/>
</dbReference>
<dbReference type="EMBL" id="CP121196">
    <property type="protein sequence ID" value="XBH17270.1"/>
    <property type="molecule type" value="Genomic_DNA"/>
</dbReference>
<keyword evidence="3" id="KW-0378">Hydrolase</keyword>
<dbReference type="InterPro" id="IPR008928">
    <property type="entry name" value="6-hairpin_glycosidase_sf"/>
</dbReference>
<dbReference type="GO" id="GO:0005975">
    <property type="term" value="P:carbohydrate metabolic process"/>
    <property type="evidence" value="ECO:0007669"/>
    <property type="project" value="InterPro"/>
</dbReference>
<gene>
    <name evidence="3" type="ORF">P8935_22220</name>
</gene>